<dbReference type="Pfam" id="PF04542">
    <property type="entry name" value="Sigma70_r2"/>
    <property type="match status" value="1"/>
</dbReference>
<dbReference type="Gene3D" id="1.10.1740.10">
    <property type="match status" value="1"/>
</dbReference>
<keyword evidence="4" id="KW-0238">DNA-binding</keyword>
<evidence type="ECO:0000256" key="6">
    <source>
        <dbReference type="SAM" id="MobiDB-lite"/>
    </source>
</evidence>
<dbReference type="GO" id="GO:0016987">
    <property type="term" value="F:sigma factor activity"/>
    <property type="evidence" value="ECO:0007669"/>
    <property type="project" value="UniProtKB-KW"/>
</dbReference>
<feature type="region of interest" description="Disordered" evidence="6">
    <location>
        <begin position="16"/>
        <end position="55"/>
    </location>
</feature>
<comment type="caution">
    <text evidence="9">The sequence shown here is derived from an EMBL/GenBank/DDBJ whole genome shotgun (WGS) entry which is preliminary data.</text>
</comment>
<gene>
    <name evidence="9" type="ORF">ESZ00_05650</name>
</gene>
<evidence type="ECO:0000256" key="1">
    <source>
        <dbReference type="ARBA" id="ARBA00010641"/>
    </source>
</evidence>
<dbReference type="GO" id="GO:0006352">
    <property type="term" value="P:DNA-templated transcription initiation"/>
    <property type="evidence" value="ECO:0007669"/>
    <property type="project" value="InterPro"/>
</dbReference>
<dbReference type="InterPro" id="IPR013325">
    <property type="entry name" value="RNA_pol_sigma_r2"/>
</dbReference>
<dbReference type="AlphaFoldDB" id="A0A4Q1SIZ5"/>
<evidence type="ECO:0000256" key="3">
    <source>
        <dbReference type="ARBA" id="ARBA00023082"/>
    </source>
</evidence>
<dbReference type="InterPro" id="IPR039425">
    <property type="entry name" value="RNA_pol_sigma-70-like"/>
</dbReference>
<sequence length="258" mass="29086">MSSAAILSWDIQGFGLRRPRPRTASPVAQPPRQAFESHPQPARPAHEPARPRTLDRGGADRAVEADWQIVVQRCLDGDSGAWAELVRFHHRRIYSLCFRFTGSAQDAEDLTQDVFIKVYGNLASFDLARGSFQTWITTLARNLLVDHFRRTKNQRVTDSMDAGWEESEELPLAGRLAAAGPTQHDRAAQKEIARMVQDALTKISPELREAVILRDLQDMDYKEIAQVLRIPEGTVKSRISRGRAELARLLERNKGQVV</sequence>
<dbReference type="InterPro" id="IPR007627">
    <property type="entry name" value="RNA_pol_sigma70_r2"/>
</dbReference>
<dbReference type="PANTHER" id="PTHR43133">
    <property type="entry name" value="RNA POLYMERASE ECF-TYPE SIGMA FACTO"/>
    <property type="match status" value="1"/>
</dbReference>
<dbReference type="OrthoDB" id="9785675at2"/>
<dbReference type="NCBIfam" id="TIGR02937">
    <property type="entry name" value="sigma70-ECF"/>
    <property type="match status" value="1"/>
</dbReference>
<dbReference type="SUPFAM" id="SSF88946">
    <property type="entry name" value="Sigma2 domain of RNA polymerase sigma factors"/>
    <property type="match status" value="1"/>
</dbReference>
<dbReference type="EMBL" id="SDMK01000001">
    <property type="protein sequence ID" value="RXS97387.1"/>
    <property type="molecule type" value="Genomic_DNA"/>
</dbReference>
<keyword evidence="5" id="KW-0804">Transcription</keyword>
<comment type="similarity">
    <text evidence="1">Belongs to the sigma-70 factor family. ECF subfamily.</text>
</comment>
<dbReference type="InterPro" id="IPR013324">
    <property type="entry name" value="RNA_pol_sigma_r3/r4-like"/>
</dbReference>
<feature type="domain" description="RNA polymerase sigma-70 region 2" evidence="7">
    <location>
        <begin position="85"/>
        <end position="152"/>
    </location>
</feature>
<name>A0A4Q1SIZ5_9BACT</name>
<keyword evidence="10" id="KW-1185">Reference proteome</keyword>
<dbReference type="GO" id="GO:0003677">
    <property type="term" value="F:DNA binding"/>
    <property type="evidence" value="ECO:0007669"/>
    <property type="project" value="UniProtKB-KW"/>
</dbReference>
<evidence type="ECO:0000313" key="9">
    <source>
        <dbReference type="EMBL" id="RXS97387.1"/>
    </source>
</evidence>
<evidence type="ECO:0000256" key="4">
    <source>
        <dbReference type="ARBA" id="ARBA00023125"/>
    </source>
</evidence>
<keyword evidence="2" id="KW-0805">Transcription regulation</keyword>
<dbReference type="SUPFAM" id="SSF88659">
    <property type="entry name" value="Sigma3 and sigma4 domains of RNA polymerase sigma factors"/>
    <property type="match status" value="1"/>
</dbReference>
<dbReference type="CDD" id="cd06171">
    <property type="entry name" value="Sigma70_r4"/>
    <property type="match status" value="1"/>
</dbReference>
<evidence type="ECO:0000256" key="2">
    <source>
        <dbReference type="ARBA" id="ARBA00023015"/>
    </source>
</evidence>
<dbReference type="InterPro" id="IPR036388">
    <property type="entry name" value="WH-like_DNA-bd_sf"/>
</dbReference>
<feature type="compositionally biased region" description="Basic and acidic residues" evidence="6">
    <location>
        <begin position="44"/>
        <end position="55"/>
    </location>
</feature>
<evidence type="ECO:0000259" key="7">
    <source>
        <dbReference type="Pfam" id="PF04542"/>
    </source>
</evidence>
<keyword evidence="3" id="KW-0731">Sigma factor</keyword>
<dbReference type="Pfam" id="PF08281">
    <property type="entry name" value="Sigma70_r4_2"/>
    <property type="match status" value="1"/>
</dbReference>
<proteinExistence type="inferred from homology"/>
<dbReference type="Proteomes" id="UP000290253">
    <property type="component" value="Unassembled WGS sequence"/>
</dbReference>
<evidence type="ECO:0000313" key="10">
    <source>
        <dbReference type="Proteomes" id="UP000290253"/>
    </source>
</evidence>
<evidence type="ECO:0000259" key="8">
    <source>
        <dbReference type="Pfam" id="PF08281"/>
    </source>
</evidence>
<dbReference type="Gene3D" id="1.10.10.10">
    <property type="entry name" value="Winged helix-like DNA-binding domain superfamily/Winged helix DNA-binding domain"/>
    <property type="match status" value="1"/>
</dbReference>
<organism evidence="9 10">
    <name type="scientific">Silvibacterium dinghuense</name>
    <dbReference type="NCBI Taxonomy" id="1560006"/>
    <lineage>
        <taxon>Bacteria</taxon>
        <taxon>Pseudomonadati</taxon>
        <taxon>Acidobacteriota</taxon>
        <taxon>Terriglobia</taxon>
        <taxon>Terriglobales</taxon>
        <taxon>Acidobacteriaceae</taxon>
        <taxon>Silvibacterium</taxon>
    </lineage>
</organism>
<reference evidence="9 10" key="1">
    <citation type="journal article" date="2016" name="Int. J. Syst. Evol. Microbiol.">
        <title>Acidipila dinghuensis sp. nov., an acidobacterium isolated from forest soil.</title>
        <authorList>
            <person name="Jiang Y.W."/>
            <person name="Wang J."/>
            <person name="Chen M.H."/>
            <person name="Lv Y.Y."/>
            <person name="Qiu L.H."/>
        </authorList>
    </citation>
    <scope>NUCLEOTIDE SEQUENCE [LARGE SCALE GENOMIC DNA]</scope>
    <source>
        <strain evidence="9 10">DHOF10</strain>
    </source>
</reference>
<dbReference type="InterPro" id="IPR014284">
    <property type="entry name" value="RNA_pol_sigma-70_dom"/>
</dbReference>
<protein>
    <submittedName>
        <fullName evidence="9">Sigma-70 family RNA polymerase sigma factor</fullName>
    </submittedName>
</protein>
<evidence type="ECO:0000256" key="5">
    <source>
        <dbReference type="ARBA" id="ARBA00023163"/>
    </source>
</evidence>
<accession>A0A4Q1SIZ5</accession>
<dbReference type="PANTHER" id="PTHR43133:SF8">
    <property type="entry name" value="RNA POLYMERASE SIGMA FACTOR HI_1459-RELATED"/>
    <property type="match status" value="1"/>
</dbReference>
<feature type="domain" description="RNA polymerase sigma factor 70 region 4 type 2" evidence="8">
    <location>
        <begin position="194"/>
        <end position="246"/>
    </location>
</feature>
<dbReference type="InterPro" id="IPR013249">
    <property type="entry name" value="RNA_pol_sigma70_r4_t2"/>
</dbReference>